<organism evidence="2 3">
    <name type="scientific">Cupriavidus numazuensis</name>
    <dbReference type="NCBI Taxonomy" id="221992"/>
    <lineage>
        <taxon>Bacteria</taxon>
        <taxon>Pseudomonadati</taxon>
        <taxon>Pseudomonadota</taxon>
        <taxon>Betaproteobacteria</taxon>
        <taxon>Burkholderiales</taxon>
        <taxon>Burkholderiaceae</taxon>
        <taxon>Cupriavidus</taxon>
    </lineage>
</organism>
<dbReference type="PANTHER" id="PTHR36154">
    <property type="entry name" value="DNA-BINDING TRANSCRIPTIONAL ACTIVATOR ALPA"/>
    <property type="match status" value="1"/>
</dbReference>
<accession>A0ABN7PSX7</accession>
<dbReference type="InterPro" id="IPR052931">
    <property type="entry name" value="Prophage_regulatory_activator"/>
</dbReference>
<keyword evidence="3" id="KW-1185">Reference proteome</keyword>
<name>A0ABN7PSX7_9BURK</name>
<evidence type="ECO:0000313" key="2">
    <source>
        <dbReference type="EMBL" id="CAG2136178.1"/>
    </source>
</evidence>
<dbReference type="Proteomes" id="UP000672657">
    <property type="component" value="Unassembled WGS sequence"/>
</dbReference>
<dbReference type="Pfam" id="PF13986">
    <property type="entry name" value="DUF4224"/>
    <property type="match status" value="1"/>
</dbReference>
<dbReference type="PANTHER" id="PTHR36154:SF1">
    <property type="entry name" value="DNA-BINDING TRANSCRIPTIONAL ACTIVATOR ALPA"/>
    <property type="match status" value="1"/>
</dbReference>
<feature type="domain" description="DUF4224" evidence="1">
    <location>
        <begin position="6"/>
        <end position="50"/>
    </location>
</feature>
<dbReference type="InterPro" id="IPR025319">
    <property type="entry name" value="DUF4224"/>
</dbReference>
<sequence length="151" mass="17067">MSESMFLTVEELRELTQRRQRRSQVEMLRALGIEHKARPDGRLIVLRAHVVKLLGGDGREAAAEEWEPNCIGLSRSAWSQRSMPMTEQAQRRILRLPEVRRLVGLSRSSIYAKIQAGDFPKPIKAGMCSLWIESEVQGWIDAQIAASRSAA</sequence>
<evidence type="ECO:0000313" key="3">
    <source>
        <dbReference type="Proteomes" id="UP000672657"/>
    </source>
</evidence>
<proteinExistence type="predicted"/>
<dbReference type="Pfam" id="PF05930">
    <property type="entry name" value="Phage_AlpA"/>
    <property type="match status" value="1"/>
</dbReference>
<dbReference type="Gene3D" id="1.10.238.160">
    <property type="match status" value="1"/>
</dbReference>
<dbReference type="EMBL" id="CAJPVI010000005">
    <property type="protein sequence ID" value="CAG2136178.1"/>
    <property type="molecule type" value="Genomic_DNA"/>
</dbReference>
<gene>
    <name evidence="2" type="ORF">LMG26411_01207</name>
</gene>
<dbReference type="InterPro" id="IPR010260">
    <property type="entry name" value="AlpA"/>
</dbReference>
<comment type="caution">
    <text evidence="2">The sequence shown here is derived from an EMBL/GenBank/DDBJ whole genome shotgun (WGS) entry which is preliminary data.</text>
</comment>
<protein>
    <recommendedName>
        <fullName evidence="1">DUF4224 domain-containing protein</fullName>
    </recommendedName>
</protein>
<reference evidence="2 3" key="1">
    <citation type="submission" date="2021-03" db="EMBL/GenBank/DDBJ databases">
        <authorList>
            <person name="Peeters C."/>
        </authorList>
    </citation>
    <scope>NUCLEOTIDE SEQUENCE [LARGE SCALE GENOMIC DNA]</scope>
    <source>
        <strain evidence="2 3">LMG 26411</strain>
    </source>
</reference>
<evidence type="ECO:0000259" key="1">
    <source>
        <dbReference type="Pfam" id="PF13986"/>
    </source>
</evidence>